<dbReference type="Pfam" id="PF02117">
    <property type="entry name" value="7TM_GPCR_Sra"/>
    <property type="match status" value="1"/>
</dbReference>
<evidence type="ECO:0000256" key="3">
    <source>
        <dbReference type="ARBA" id="ARBA00022989"/>
    </source>
</evidence>
<proteinExistence type="predicted"/>
<evidence type="ECO:0000256" key="4">
    <source>
        <dbReference type="ARBA" id="ARBA00023136"/>
    </source>
</evidence>
<keyword evidence="4 5" id="KW-0472">Membrane</keyword>
<feature type="transmembrane region" description="Helical" evidence="5">
    <location>
        <begin position="37"/>
        <end position="57"/>
    </location>
</feature>
<feature type="transmembrane region" description="Helical" evidence="5">
    <location>
        <begin position="195"/>
        <end position="220"/>
    </location>
</feature>
<evidence type="ECO:0000313" key="6">
    <source>
        <dbReference type="Proteomes" id="UP000025227"/>
    </source>
</evidence>
<evidence type="ECO:0000313" key="7">
    <source>
        <dbReference type="WBParaSite" id="HCON_00110190-00001"/>
    </source>
</evidence>
<name>A0A7I4YKX8_HAECO</name>
<feature type="transmembrane region" description="Helical" evidence="5">
    <location>
        <begin position="246"/>
        <end position="266"/>
    </location>
</feature>
<reference evidence="7" key="1">
    <citation type="submission" date="2020-12" db="UniProtKB">
        <authorList>
            <consortium name="WormBaseParasite"/>
        </authorList>
    </citation>
    <scope>IDENTIFICATION</scope>
    <source>
        <strain evidence="7">MHco3</strain>
    </source>
</reference>
<feature type="transmembrane region" description="Helical" evidence="5">
    <location>
        <begin position="286"/>
        <end position="308"/>
    </location>
</feature>
<keyword evidence="2 5" id="KW-0812">Transmembrane</keyword>
<feature type="transmembrane region" description="Helical" evidence="5">
    <location>
        <begin position="69"/>
        <end position="90"/>
    </location>
</feature>
<dbReference type="GO" id="GO:0004984">
    <property type="term" value="F:olfactory receptor activity"/>
    <property type="evidence" value="ECO:0007669"/>
    <property type="project" value="TreeGrafter"/>
</dbReference>
<evidence type="ECO:0000256" key="1">
    <source>
        <dbReference type="ARBA" id="ARBA00004141"/>
    </source>
</evidence>
<sequence>MQHCPFDNVTDTPESLQSSCCLDYETSIDFFYRSVQALHVVTGVLGLYFSLYYIIKYSSKHFLPQNTKVFLWITLVAIIVHSITLTAVHILHLVQSFHATEDDPCSVRNTVAFCAPFRYAFAFCMFILVLSQYFMYVDRLIDNFYASYKSAQNYILATLLIIEFPLAILTVLYVFRGAVSTEQLLSCLNVPLSSMVDVSIATAALLPVNCICLIMSVLLFQTHQRKITLSRYDVSRHFKATMNRDAIWFMRLTTITQAVIIVLYPILVLTVRFTSHMMPRTLNKTLATFVYIFNWYCVLVPMVMIYAAKQTRTQRRRKIDSVMEKQVFGEEGSDYYFALLKDQWQQGSGGKS</sequence>
<evidence type="ECO:0000256" key="5">
    <source>
        <dbReference type="SAM" id="Phobius"/>
    </source>
</evidence>
<dbReference type="GO" id="GO:0016020">
    <property type="term" value="C:membrane"/>
    <property type="evidence" value="ECO:0007669"/>
    <property type="project" value="UniProtKB-SubCell"/>
</dbReference>
<dbReference type="OrthoDB" id="5813133at2759"/>
<protein>
    <submittedName>
        <fullName evidence="7">G protein-coupled receptor</fullName>
    </submittedName>
</protein>
<comment type="subcellular location">
    <subcellularLocation>
        <location evidence="1">Membrane</location>
        <topology evidence="1">Multi-pass membrane protein</topology>
    </subcellularLocation>
</comment>
<dbReference type="InterPro" id="IPR051080">
    <property type="entry name" value="Nematode_rcpt-like_serp_alpha"/>
</dbReference>
<accession>A0A7I4YKX8</accession>
<evidence type="ECO:0000256" key="2">
    <source>
        <dbReference type="ARBA" id="ARBA00022692"/>
    </source>
</evidence>
<dbReference type="GO" id="GO:0004930">
    <property type="term" value="F:G protein-coupled receptor activity"/>
    <property type="evidence" value="ECO:0007669"/>
    <property type="project" value="InterPro"/>
</dbReference>
<dbReference type="AlphaFoldDB" id="A0A7I4YKX8"/>
<feature type="transmembrane region" description="Helical" evidence="5">
    <location>
        <begin position="154"/>
        <end position="175"/>
    </location>
</feature>
<dbReference type="WBParaSite" id="HCON_00110190-00001">
    <property type="protein sequence ID" value="HCON_00110190-00001"/>
    <property type="gene ID" value="HCON_00110190"/>
</dbReference>
<organism evidence="6 7">
    <name type="scientific">Haemonchus contortus</name>
    <name type="common">Barber pole worm</name>
    <dbReference type="NCBI Taxonomy" id="6289"/>
    <lineage>
        <taxon>Eukaryota</taxon>
        <taxon>Metazoa</taxon>
        <taxon>Ecdysozoa</taxon>
        <taxon>Nematoda</taxon>
        <taxon>Chromadorea</taxon>
        <taxon>Rhabditida</taxon>
        <taxon>Rhabditina</taxon>
        <taxon>Rhabditomorpha</taxon>
        <taxon>Strongyloidea</taxon>
        <taxon>Trichostrongylidae</taxon>
        <taxon>Haemonchus</taxon>
    </lineage>
</organism>
<feature type="transmembrane region" description="Helical" evidence="5">
    <location>
        <begin position="110"/>
        <end position="134"/>
    </location>
</feature>
<keyword evidence="3 5" id="KW-1133">Transmembrane helix</keyword>
<keyword evidence="6" id="KW-1185">Reference proteome</keyword>
<dbReference type="Proteomes" id="UP000025227">
    <property type="component" value="Unplaced"/>
</dbReference>
<dbReference type="OMA" id="GLAFCQY"/>
<dbReference type="PANTHER" id="PTHR31357:SF6">
    <property type="entry name" value="G_PROTEIN_RECEP_F1_2 DOMAIN-CONTAINING PROTEIN"/>
    <property type="match status" value="1"/>
</dbReference>
<dbReference type="PANTHER" id="PTHR31357">
    <property type="entry name" value="SERPENTINE RECEPTOR CLASS ALPHA-10"/>
    <property type="match status" value="1"/>
</dbReference>
<dbReference type="InterPro" id="IPR000344">
    <property type="entry name" value="7TM_GPCR_serpentine_rcpt_Sra"/>
</dbReference>